<dbReference type="KEGG" id="pms:KNP414_03008"/>
<keyword evidence="1" id="KW-0472">Membrane</keyword>
<accession>F8F8H8</accession>
<evidence type="ECO:0008006" key="4">
    <source>
        <dbReference type="Google" id="ProtNLM"/>
    </source>
</evidence>
<reference evidence="2 3" key="2">
    <citation type="journal article" date="2013" name="Genome Announc.">
        <title>Genome Sequence of Growth-Improving Paenibacillus mucilaginosus Strain KNP414.</title>
        <authorList>
            <person name="Lu J.J."/>
            <person name="Wang J.F."/>
            <person name="Hu X.F."/>
        </authorList>
    </citation>
    <scope>NUCLEOTIDE SEQUENCE [LARGE SCALE GENOMIC DNA]</scope>
    <source>
        <strain evidence="2 3">KNP414</strain>
    </source>
</reference>
<keyword evidence="1" id="KW-0812">Transmembrane</keyword>
<proteinExistence type="predicted"/>
<evidence type="ECO:0000313" key="3">
    <source>
        <dbReference type="Proteomes" id="UP000006620"/>
    </source>
</evidence>
<dbReference type="InterPro" id="IPR031616">
    <property type="entry name" value="BsrE-like"/>
</dbReference>
<dbReference type="AlphaFoldDB" id="F8F8H8"/>
<dbReference type="Pfam" id="PF16935">
    <property type="entry name" value="Hol_Tox"/>
    <property type="match status" value="1"/>
</dbReference>
<evidence type="ECO:0000313" key="2">
    <source>
        <dbReference type="EMBL" id="AEI41566.1"/>
    </source>
</evidence>
<reference evidence="3" key="1">
    <citation type="submission" date="2011-06" db="EMBL/GenBank/DDBJ databases">
        <title>Complete genome sequence of Paenibacillus mucilaginosus KNP414.</title>
        <authorList>
            <person name="Wang J."/>
            <person name="Hu S."/>
            <person name="Hu X."/>
            <person name="Zhang B."/>
            <person name="Dong D."/>
            <person name="Zhang S."/>
            <person name="Zhao K."/>
            <person name="Wu D."/>
        </authorList>
    </citation>
    <scope>NUCLEOTIDE SEQUENCE [LARGE SCALE GENOMIC DNA]</scope>
    <source>
        <strain evidence="3">KNP414</strain>
    </source>
</reference>
<dbReference type="EMBL" id="CP002869">
    <property type="protein sequence ID" value="AEI41566.1"/>
    <property type="molecule type" value="Genomic_DNA"/>
</dbReference>
<gene>
    <name evidence="2" type="ordered locus">KNP414_03008</name>
</gene>
<dbReference type="PATRIC" id="fig|1036673.3.peg.2759"/>
<dbReference type="Proteomes" id="UP000006620">
    <property type="component" value="Chromosome"/>
</dbReference>
<protein>
    <recommendedName>
        <fullName evidence="4">Holin-like toxin</fullName>
    </recommendedName>
</protein>
<dbReference type="HOGENOM" id="CLU_205161_7_3_9"/>
<feature type="transmembrane region" description="Helical" evidence="1">
    <location>
        <begin position="13"/>
        <end position="31"/>
    </location>
</feature>
<keyword evidence="1" id="KW-1133">Transmembrane helix</keyword>
<sequence>MQRGGESMEVKDAIAMMLTFGSFLVALLTYINHSKRK</sequence>
<name>F8F8H8_PAEMK</name>
<organism evidence="2 3">
    <name type="scientific">Paenibacillus mucilaginosus (strain KNP414)</name>
    <dbReference type="NCBI Taxonomy" id="1036673"/>
    <lineage>
        <taxon>Bacteria</taxon>
        <taxon>Bacillati</taxon>
        <taxon>Bacillota</taxon>
        <taxon>Bacilli</taxon>
        <taxon>Bacillales</taxon>
        <taxon>Paenibacillaceae</taxon>
        <taxon>Paenibacillus</taxon>
    </lineage>
</organism>
<evidence type="ECO:0000256" key="1">
    <source>
        <dbReference type="SAM" id="Phobius"/>
    </source>
</evidence>